<dbReference type="EMBL" id="GBRH01241279">
    <property type="protein sequence ID" value="JAD56616.1"/>
    <property type="molecule type" value="Transcribed_RNA"/>
</dbReference>
<sequence>MVSKRTRFELFHFSSTMYNSKIQERF</sequence>
<accession>A0A0A9AZW0</accession>
<protein>
    <submittedName>
        <fullName evidence="1">Uncharacterized protein</fullName>
    </submittedName>
</protein>
<dbReference type="AlphaFoldDB" id="A0A0A9AZW0"/>
<reference evidence="1" key="1">
    <citation type="submission" date="2014-09" db="EMBL/GenBank/DDBJ databases">
        <authorList>
            <person name="Magalhaes I.L.F."/>
            <person name="Oliveira U."/>
            <person name="Santos F.R."/>
            <person name="Vidigal T.H.D.A."/>
            <person name="Brescovit A.D."/>
            <person name="Santos A.J."/>
        </authorList>
    </citation>
    <scope>NUCLEOTIDE SEQUENCE</scope>
    <source>
        <tissue evidence="1">Shoot tissue taken approximately 20 cm above the soil surface</tissue>
    </source>
</reference>
<organism evidence="1">
    <name type="scientific">Arundo donax</name>
    <name type="common">Giant reed</name>
    <name type="synonym">Donax arundinaceus</name>
    <dbReference type="NCBI Taxonomy" id="35708"/>
    <lineage>
        <taxon>Eukaryota</taxon>
        <taxon>Viridiplantae</taxon>
        <taxon>Streptophyta</taxon>
        <taxon>Embryophyta</taxon>
        <taxon>Tracheophyta</taxon>
        <taxon>Spermatophyta</taxon>
        <taxon>Magnoliopsida</taxon>
        <taxon>Liliopsida</taxon>
        <taxon>Poales</taxon>
        <taxon>Poaceae</taxon>
        <taxon>PACMAD clade</taxon>
        <taxon>Arundinoideae</taxon>
        <taxon>Arundineae</taxon>
        <taxon>Arundo</taxon>
    </lineage>
</organism>
<proteinExistence type="predicted"/>
<reference evidence="1" key="2">
    <citation type="journal article" date="2015" name="Data Brief">
        <title>Shoot transcriptome of the giant reed, Arundo donax.</title>
        <authorList>
            <person name="Barrero R.A."/>
            <person name="Guerrero F.D."/>
            <person name="Moolhuijzen P."/>
            <person name="Goolsby J.A."/>
            <person name="Tidwell J."/>
            <person name="Bellgard S.E."/>
            <person name="Bellgard M.I."/>
        </authorList>
    </citation>
    <scope>NUCLEOTIDE SEQUENCE</scope>
    <source>
        <tissue evidence="1">Shoot tissue taken approximately 20 cm above the soil surface</tissue>
    </source>
</reference>
<name>A0A0A9AZW0_ARUDO</name>
<evidence type="ECO:0000313" key="1">
    <source>
        <dbReference type="EMBL" id="JAD56616.1"/>
    </source>
</evidence>